<dbReference type="InterPro" id="IPR011990">
    <property type="entry name" value="TPR-like_helical_dom_sf"/>
</dbReference>
<reference evidence="4" key="1">
    <citation type="submission" date="2022-05" db="EMBL/GenBank/DDBJ databases">
        <title>The Musa troglodytarum L. genome provides insights into the mechanism of non-climacteric behaviour and enrichment of carotenoids.</title>
        <authorList>
            <person name="Wang J."/>
        </authorList>
    </citation>
    <scope>NUCLEOTIDE SEQUENCE</scope>
    <source>
        <tissue evidence="4">Leaf</tissue>
    </source>
</reference>
<sequence length="240" mass="27181">FEARKPRHVLRLFSLITSNSLPVDPHTHSLVARAAPALVRSRRFHDAGRVISRSPLDFGFAPRRSLVESLIRYICVAERNPDGALCFLQECVRNRGVFPSPVSFRLVVAAFCYLGRLDRPVEVLDAAADMKDHVMTDNFVYSFIISGFSTIRDPALGLDFYERARKGFLSNLVTVTTVVGALCREGRINEACDLVRNMEGQGMVLDAVLYSCFIDGYLKRGDLMEGLRKHKWWIRELLQM</sequence>
<feature type="non-terminal residue" evidence="4">
    <location>
        <position position="1"/>
    </location>
</feature>
<proteinExistence type="inferred from homology"/>
<dbReference type="InterPro" id="IPR050667">
    <property type="entry name" value="PPR-containing_protein"/>
</dbReference>
<evidence type="ECO:0000256" key="2">
    <source>
        <dbReference type="ARBA" id="ARBA00022737"/>
    </source>
</evidence>
<gene>
    <name evidence="4" type="ORF">MUK42_37426</name>
</gene>
<evidence type="ECO:0000313" key="4">
    <source>
        <dbReference type="EMBL" id="URD73070.1"/>
    </source>
</evidence>
<dbReference type="Gene3D" id="1.25.40.10">
    <property type="entry name" value="Tetratricopeptide repeat domain"/>
    <property type="match status" value="2"/>
</dbReference>
<dbReference type="OrthoDB" id="185373at2759"/>
<dbReference type="Pfam" id="PF13041">
    <property type="entry name" value="PPR_2"/>
    <property type="match status" value="1"/>
</dbReference>
<evidence type="ECO:0000256" key="1">
    <source>
        <dbReference type="ARBA" id="ARBA00007626"/>
    </source>
</evidence>
<keyword evidence="5" id="KW-1185">Reference proteome</keyword>
<dbReference type="InterPro" id="IPR002885">
    <property type="entry name" value="PPR_rpt"/>
</dbReference>
<evidence type="ECO:0000313" key="5">
    <source>
        <dbReference type="Proteomes" id="UP001055439"/>
    </source>
</evidence>
<accession>A0A9E7E9X2</accession>
<dbReference type="NCBIfam" id="TIGR00756">
    <property type="entry name" value="PPR"/>
    <property type="match status" value="1"/>
</dbReference>
<dbReference type="AlphaFoldDB" id="A0A9E7E9X2"/>
<evidence type="ECO:0000256" key="3">
    <source>
        <dbReference type="PROSITE-ProRule" id="PRU00708"/>
    </source>
</evidence>
<name>A0A9E7E9X2_9LILI</name>
<dbReference type="PANTHER" id="PTHR47939">
    <property type="entry name" value="MEMBRANE-ASSOCIATED SALT-INDUCIBLE PROTEIN-LIKE"/>
    <property type="match status" value="1"/>
</dbReference>
<protein>
    <submittedName>
        <fullName evidence="4">PPR repeat</fullName>
    </submittedName>
</protein>
<feature type="repeat" description="PPR" evidence="3">
    <location>
        <begin position="171"/>
        <end position="205"/>
    </location>
</feature>
<organism evidence="4 5">
    <name type="scientific">Musa troglodytarum</name>
    <name type="common">fe'i banana</name>
    <dbReference type="NCBI Taxonomy" id="320322"/>
    <lineage>
        <taxon>Eukaryota</taxon>
        <taxon>Viridiplantae</taxon>
        <taxon>Streptophyta</taxon>
        <taxon>Embryophyta</taxon>
        <taxon>Tracheophyta</taxon>
        <taxon>Spermatophyta</taxon>
        <taxon>Magnoliopsida</taxon>
        <taxon>Liliopsida</taxon>
        <taxon>Zingiberales</taxon>
        <taxon>Musaceae</taxon>
        <taxon>Musa</taxon>
    </lineage>
</organism>
<dbReference type="EMBL" id="CP097502">
    <property type="protein sequence ID" value="URD73070.1"/>
    <property type="molecule type" value="Genomic_DNA"/>
</dbReference>
<keyword evidence="2" id="KW-0677">Repeat</keyword>
<comment type="similarity">
    <text evidence="1">Belongs to the PPR family. P subfamily.</text>
</comment>
<dbReference type="PROSITE" id="PS51375">
    <property type="entry name" value="PPR"/>
    <property type="match status" value="1"/>
</dbReference>
<dbReference type="Proteomes" id="UP001055439">
    <property type="component" value="Chromosome 1"/>
</dbReference>
<dbReference type="PANTHER" id="PTHR47939:SF13">
    <property type="entry name" value="OS03G0201400 PROTEIN"/>
    <property type="match status" value="1"/>
</dbReference>